<organism evidence="2 3">
    <name type="scientific">Arthrobotrys musiformis</name>
    <dbReference type="NCBI Taxonomy" id="47236"/>
    <lineage>
        <taxon>Eukaryota</taxon>
        <taxon>Fungi</taxon>
        <taxon>Dikarya</taxon>
        <taxon>Ascomycota</taxon>
        <taxon>Pezizomycotina</taxon>
        <taxon>Orbiliomycetes</taxon>
        <taxon>Orbiliales</taxon>
        <taxon>Orbiliaceae</taxon>
        <taxon>Arthrobotrys</taxon>
    </lineage>
</organism>
<protein>
    <recommendedName>
        <fullName evidence="4">N-acetyltransferase domain-containing protein</fullName>
    </recommendedName>
</protein>
<dbReference type="Proteomes" id="UP001370758">
    <property type="component" value="Unassembled WGS sequence"/>
</dbReference>
<evidence type="ECO:0000313" key="3">
    <source>
        <dbReference type="Proteomes" id="UP001370758"/>
    </source>
</evidence>
<evidence type="ECO:0008006" key="4">
    <source>
        <dbReference type="Google" id="ProtNLM"/>
    </source>
</evidence>
<feature type="region of interest" description="Disordered" evidence="1">
    <location>
        <begin position="78"/>
        <end position="120"/>
    </location>
</feature>
<dbReference type="Gene3D" id="3.40.630.30">
    <property type="match status" value="1"/>
</dbReference>
<dbReference type="SUPFAM" id="SSF55729">
    <property type="entry name" value="Acyl-CoA N-acyltransferases (Nat)"/>
    <property type="match status" value="1"/>
</dbReference>
<evidence type="ECO:0000256" key="1">
    <source>
        <dbReference type="SAM" id="MobiDB-lite"/>
    </source>
</evidence>
<comment type="caution">
    <text evidence="2">The sequence shown here is derived from an EMBL/GenBank/DDBJ whole genome shotgun (WGS) entry which is preliminary data.</text>
</comment>
<reference evidence="2 3" key="1">
    <citation type="submission" date="2023-08" db="EMBL/GenBank/DDBJ databases">
        <authorList>
            <person name="Palmer J.M."/>
        </authorList>
    </citation>
    <scope>NUCLEOTIDE SEQUENCE [LARGE SCALE GENOMIC DNA]</scope>
    <source>
        <strain evidence="2 3">TWF481</strain>
    </source>
</reference>
<proteinExistence type="predicted"/>
<evidence type="ECO:0000313" key="2">
    <source>
        <dbReference type="EMBL" id="KAK6503703.1"/>
    </source>
</evidence>
<gene>
    <name evidence="2" type="ORF">TWF481_008707</name>
</gene>
<keyword evidence="3" id="KW-1185">Reference proteome</keyword>
<name>A0AAV9W7Z3_9PEZI</name>
<accession>A0AAV9W7Z3</accession>
<dbReference type="InterPro" id="IPR016181">
    <property type="entry name" value="Acyl_CoA_acyltransferase"/>
</dbReference>
<dbReference type="EMBL" id="JAVHJL010000005">
    <property type="protein sequence ID" value="KAK6503703.1"/>
    <property type="molecule type" value="Genomic_DNA"/>
</dbReference>
<sequence length="215" mass="23800">MASYRSEYHSSILDPNTVVIVVEDTLNPNEGSKAYPALSKAYHEGIEPSLTSDQQQVIGQDLRKVIVGVASLTFQDGSNRRGQFQPEIGAPEYHPIGDANNRGRDTSAEGGRRYAQATSGPKQRILRGHMKVATIAVHPAYWQKSHASKIMDWIVALADTDNQPLVVSAAKMGVRVFQKYNFRMVENVVVPGYDRHPSDINLWMGRREVAGRAAL</sequence>
<feature type="compositionally biased region" description="Basic and acidic residues" evidence="1">
    <location>
        <begin position="101"/>
        <end position="112"/>
    </location>
</feature>
<dbReference type="AlphaFoldDB" id="A0AAV9W7Z3"/>